<dbReference type="EMBL" id="JAQNDN010000007">
    <property type="protein sequence ID" value="MDC0669259.1"/>
    <property type="molecule type" value="Genomic_DNA"/>
</dbReference>
<organism evidence="2 3">
    <name type="scientific">Nannocystis radixulma</name>
    <dbReference type="NCBI Taxonomy" id="2995305"/>
    <lineage>
        <taxon>Bacteria</taxon>
        <taxon>Pseudomonadati</taxon>
        <taxon>Myxococcota</taxon>
        <taxon>Polyangia</taxon>
        <taxon>Nannocystales</taxon>
        <taxon>Nannocystaceae</taxon>
        <taxon>Nannocystis</taxon>
    </lineage>
</organism>
<accession>A0ABT5B562</accession>
<keyword evidence="1" id="KW-0812">Transmembrane</keyword>
<evidence type="ECO:0000313" key="2">
    <source>
        <dbReference type="EMBL" id="MDC0669259.1"/>
    </source>
</evidence>
<name>A0ABT5B562_9BACT</name>
<dbReference type="RefSeq" id="WP_271999009.1">
    <property type="nucleotide sequence ID" value="NZ_JAQNDN010000007.1"/>
</dbReference>
<evidence type="ECO:0000256" key="1">
    <source>
        <dbReference type="SAM" id="Phobius"/>
    </source>
</evidence>
<gene>
    <name evidence="2" type="ORF">POL58_16015</name>
</gene>
<evidence type="ECO:0000313" key="3">
    <source>
        <dbReference type="Proteomes" id="UP001217838"/>
    </source>
</evidence>
<keyword evidence="3" id="KW-1185">Reference proteome</keyword>
<comment type="caution">
    <text evidence="2">The sequence shown here is derived from an EMBL/GenBank/DDBJ whole genome shotgun (WGS) entry which is preliminary data.</text>
</comment>
<protein>
    <submittedName>
        <fullName evidence="2">Uncharacterized protein</fullName>
    </submittedName>
</protein>
<sequence>MIPAFDRPLRRLDWAPLLALGLLVAASVVLVLQQWLYHHERQQHLDRERTCRECPSPATE</sequence>
<dbReference type="Proteomes" id="UP001217838">
    <property type="component" value="Unassembled WGS sequence"/>
</dbReference>
<keyword evidence="1" id="KW-1133">Transmembrane helix</keyword>
<feature type="transmembrane region" description="Helical" evidence="1">
    <location>
        <begin position="14"/>
        <end position="37"/>
    </location>
</feature>
<proteinExistence type="predicted"/>
<keyword evidence="1" id="KW-0472">Membrane</keyword>
<reference evidence="2 3" key="1">
    <citation type="submission" date="2022-11" db="EMBL/GenBank/DDBJ databases">
        <title>Minimal conservation of predation-associated metabolite biosynthetic gene clusters underscores biosynthetic potential of Myxococcota including descriptions for ten novel species: Archangium lansinium sp. nov., Myxococcus landrumus sp. nov., Nannocystis bai.</title>
        <authorList>
            <person name="Ahearne A."/>
            <person name="Stevens C."/>
            <person name="Dowd S."/>
        </authorList>
    </citation>
    <scope>NUCLEOTIDE SEQUENCE [LARGE SCALE GENOMIC DNA]</scope>
    <source>
        <strain evidence="2 3">NCELM</strain>
    </source>
</reference>